<keyword evidence="2" id="KW-1185">Reference proteome</keyword>
<organism evidence="1 2">
    <name type="scientific">Brevundimonas variabilis</name>
    <dbReference type="NCBI Taxonomy" id="74312"/>
    <lineage>
        <taxon>Bacteria</taxon>
        <taxon>Pseudomonadati</taxon>
        <taxon>Pseudomonadota</taxon>
        <taxon>Alphaproteobacteria</taxon>
        <taxon>Caulobacterales</taxon>
        <taxon>Caulobacteraceae</taxon>
        <taxon>Brevundimonas</taxon>
    </lineage>
</organism>
<dbReference type="EMBL" id="JACHOR010000002">
    <property type="protein sequence ID" value="MBB5745708.1"/>
    <property type="molecule type" value="Genomic_DNA"/>
</dbReference>
<dbReference type="Proteomes" id="UP000545037">
    <property type="component" value="Unassembled WGS sequence"/>
</dbReference>
<protein>
    <submittedName>
        <fullName evidence="1">Uncharacterized protein</fullName>
    </submittedName>
</protein>
<proteinExistence type="predicted"/>
<sequence length="267" mass="28266">MARSGQPGRINGSEHLARQAQIEAVEGGGRGWRFAHGATLAPRSAKVQFLFCSSYSTPVDALGSQLGGRMVGMADDDQQMGTHGAAAGQALDLTGLAVLSVAEIEAAEDEGFLAGNQEYLDLSFLSVTDLADCISREDQLLGQFRGAPDSGAAERAFLANREVQDDVEALWHLDVGVAAATVALIASGAHPFLSCNGGVLGAHHSRPHPLVRFYLQNLAPRHLGDWLAGSGLSLSNEEGILVLHAERLEPFSVFARLALETLSENDR</sequence>
<evidence type="ECO:0000313" key="2">
    <source>
        <dbReference type="Proteomes" id="UP000545037"/>
    </source>
</evidence>
<accession>A0A7W9FFM8</accession>
<name>A0A7W9FFM8_9CAUL</name>
<dbReference type="RefSeq" id="WP_183212676.1">
    <property type="nucleotide sequence ID" value="NZ_JACHOR010000002.1"/>
</dbReference>
<evidence type="ECO:0000313" key="1">
    <source>
        <dbReference type="EMBL" id="MBB5745708.1"/>
    </source>
</evidence>
<dbReference type="AlphaFoldDB" id="A0A7W9FFM8"/>
<gene>
    <name evidence="1" type="ORF">GGR13_001292</name>
</gene>
<comment type="caution">
    <text evidence="1">The sequence shown here is derived from an EMBL/GenBank/DDBJ whole genome shotgun (WGS) entry which is preliminary data.</text>
</comment>
<reference evidence="1 2" key="1">
    <citation type="submission" date="2020-08" db="EMBL/GenBank/DDBJ databases">
        <title>Genomic Encyclopedia of Type Strains, Phase IV (KMG-IV): sequencing the most valuable type-strain genomes for metagenomic binning, comparative biology and taxonomic classification.</title>
        <authorList>
            <person name="Goeker M."/>
        </authorList>
    </citation>
    <scope>NUCLEOTIDE SEQUENCE [LARGE SCALE GENOMIC DNA]</scope>
    <source>
        <strain evidence="1 2">DSM 4737</strain>
    </source>
</reference>